<protein>
    <submittedName>
        <fullName evidence="4">Fumarylacetoacetate hydrolase family protein</fullName>
    </submittedName>
</protein>
<dbReference type="GO" id="GO:0019752">
    <property type="term" value="P:carboxylic acid metabolic process"/>
    <property type="evidence" value="ECO:0007669"/>
    <property type="project" value="UniProtKB-ARBA"/>
</dbReference>
<dbReference type="Pfam" id="PF01557">
    <property type="entry name" value="FAA_hydrolase"/>
    <property type="match status" value="1"/>
</dbReference>
<dbReference type="InterPro" id="IPR011234">
    <property type="entry name" value="Fumarylacetoacetase-like_C"/>
</dbReference>
<comment type="similarity">
    <text evidence="1">Belongs to the FAH family.</text>
</comment>
<comment type="caution">
    <text evidence="4">The sequence shown here is derived from an EMBL/GenBank/DDBJ whole genome shotgun (WGS) entry which is preliminary data.</text>
</comment>
<sequence length="285" mass="30773">MRVGVIEGRAVILAGDQAIDVADASSDRFGPGVAAVLERWGEFARWAEGTDLHGRGAPFDPAALQNPVPAPPQVFAIGLNYAAHAAESQYDVPEFPPVFTKFRSSLADPRGEVEIPGPRTDWEVELVAVIGRHAHRVPEANGWDYVAALTIGQDISERDTQFLASPPQFSLGKSYPGFSPMGPVLVTPEEFPDRDDIELGCEINGELMQKGRTSEMIFSVPQLVAKLSAITPLLPGDIIFTGTPAGVGVGRTPPRFLRDGDVLRSYITGIGELEQRFVVRTESGR</sequence>
<accession>X0Q740</accession>
<reference evidence="4 5" key="1">
    <citation type="submission" date="2014-02" db="EMBL/GenBank/DDBJ databases">
        <title>Whole genome shotgun sequence of Rhodococcus wratislaviensis NBRC 100605.</title>
        <authorList>
            <person name="Hosoyama A."/>
            <person name="Tsuchikane K."/>
            <person name="Yoshida I."/>
            <person name="Ohji S."/>
            <person name="Ichikawa N."/>
            <person name="Yamazoe A."/>
            <person name="Fujita N."/>
        </authorList>
    </citation>
    <scope>NUCLEOTIDE SEQUENCE [LARGE SCALE GENOMIC DNA]</scope>
    <source>
        <strain evidence="4 5">NBRC 100605</strain>
    </source>
</reference>
<dbReference type="PANTHER" id="PTHR42796:SF4">
    <property type="entry name" value="FUMARYLACETOACETATE HYDROLASE DOMAIN-CONTAINING PROTEIN 2A"/>
    <property type="match status" value="1"/>
</dbReference>
<evidence type="ECO:0000313" key="5">
    <source>
        <dbReference type="Proteomes" id="UP000019491"/>
    </source>
</evidence>
<keyword evidence="4" id="KW-0378">Hydrolase</keyword>
<dbReference type="SUPFAM" id="SSF56529">
    <property type="entry name" value="FAH"/>
    <property type="match status" value="1"/>
</dbReference>
<dbReference type="GO" id="GO:0016853">
    <property type="term" value="F:isomerase activity"/>
    <property type="evidence" value="ECO:0007669"/>
    <property type="project" value="UniProtKB-ARBA"/>
</dbReference>
<dbReference type="Gene3D" id="3.90.850.10">
    <property type="entry name" value="Fumarylacetoacetase-like, C-terminal domain"/>
    <property type="match status" value="1"/>
</dbReference>
<keyword evidence="5" id="KW-1185">Reference proteome</keyword>
<dbReference type="AlphaFoldDB" id="X0Q740"/>
<dbReference type="InterPro" id="IPR051121">
    <property type="entry name" value="FAH"/>
</dbReference>
<proteinExistence type="inferred from homology"/>
<dbReference type="GO" id="GO:0016787">
    <property type="term" value="F:hydrolase activity"/>
    <property type="evidence" value="ECO:0007669"/>
    <property type="project" value="UniProtKB-KW"/>
</dbReference>
<feature type="domain" description="Fumarylacetoacetase-like C-terminal" evidence="3">
    <location>
        <begin position="74"/>
        <end position="277"/>
    </location>
</feature>
<dbReference type="Proteomes" id="UP000019491">
    <property type="component" value="Unassembled WGS sequence"/>
</dbReference>
<keyword evidence="2" id="KW-0479">Metal-binding</keyword>
<evidence type="ECO:0000256" key="1">
    <source>
        <dbReference type="ARBA" id="ARBA00010211"/>
    </source>
</evidence>
<evidence type="ECO:0000313" key="4">
    <source>
        <dbReference type="EMBL" id="GAF46521.1"/>
    </source>
</evidence>
<dbReference type="GO" id="GO:0046872">
    <property type="term" value="F:metal ion binding"/>
    <property type="evidence" value="ECO:0007669"/>
    <property type="project" value="UniProtKB-KW"/>
</dbReference>
<organism evidence="4 5">
    <name type="scientific">Rhodococcus wratislaviensis NBRC 100605</name>
    <dbReference type="NCBI Taxonomy" id="1219028"/>
    <lineage>
        <taxon>Bacteria</taxon>
        <taxon>Bacillati</taxon>
        <taxon>Actinomycetota</taxon>
        <taxon>Actinomycetes</taxon>
        <taxon>Mycobacteriales</taxon>
        <taxon>Nocardiaceae</taxon>
        <taxon>Rhodococcus</taxon>
    </lineage>
</organism>
<dbReference type="EMBL" id="BAWF01000031">
    <property type="protein sequence ID" value="GAF46521.1"/>
    <property type="molecule type" value="Genomic_DNA"/>
</dbReference>
<gene>
    <name evidence="4" type="ORF">RW1_031_01050</name>
</gene>
<dbReference type="RefSeq" id="WP_037234218.1">
    <property type="nucleotide sequence ID" value="NZ_BAWF01000031.1"/>
</dbReference>
<name>X0Q740_RHOWR</name>
<dbReference type="InterPro" id="IPR036663">
    <property type="entry name" value="Fumarylacetoacetase_C_sf"/>
</dbReference>
<dbReference type="FunFam" id="3.90.850.10:FF:000002">
    <property type="entry name" value="2-hydroxyhepta-2,4-diene-1,7-dioate isomerase"/>
    <property type="match status" value="1"/>
</dbReference>
<dbReference type="PANTHER" id="PTHR42796">
    <property type="entry name" value="FUMARYLACETOACETATE HYDROLASE DOMAIN-CONTAINING PROTEIN 2A-RELATED"/>
    <property type="match status" value="1"/>
</dbReference>
<evidence type="ECO:0000259" key="3">
    <source>
        <dbReference type="Pfam" id="PF01557"/>
    </source>
</evidence>
<dbReference type="OrthoDB" id="9805307at2"/>
<evidence type="ECO:0000256" key="2">
    <source>
        <dbReference type="ARBA" id="ARBA00022723"/>
    </source>
</evidence>